<keyword evidence="4" id="KW-1185">Reference proteome</keyword>
<feature type="domain" description="SnoaL-like" evidence="2">
    <location>
        <begin position="121"/>
        <end position="240"/>
    </location>
</feature>
<dbReference type="RefSeq" id="WP_200349023.1">
    <property type="nucleotide sequence ID" value="NZ_BAABHZ010000005.1"/>
</dbReference>
<name>A0A934V5K9_9BACT</name>
<dbReference type="InterPro" id="IPR032710">
    <property type="entry name" value="NTF2-like_dom_sf"/>
</dbReference>
<organism evidence="3 4">
    <name type="scientific">Luteolibacter yonseiensis</name>
    <dbReference type="NCBI Taxonomy" id="1144680"/>
    <lineage>
        <taxon>Bacteria</taxon>
        <taxon>Pseudomonadati</taxon>
        <taxon>Verrucomicrobiota</taxon>
        <taxon>Verrucomicrobiia</taxon>
        <taxon>Verrucomicrobiales</taxon>
        <taxon>Verrucomicrobiaceae</taxon>
        <taxon>Luteolibacter</taxon>
    </lineage>
</organism>
<dbReference type="SUPFAM" id="SSF54427">
    <property type="entry name" value="NTF2-like"/>
    <property type="match status" value="2"/>
</dbReference>
<evidence type="ECO:0000313" key="3">
    <source>
        <dbReference type="EMBL" id="MBK1814057.1"/>
    </source>
</evidence>
<comment type="caution">
    <text evidence="3">The sequence shown here is derived from an EMBL/GenBank/DDBJ whole genome shotgun (WGS) entry which is preliminary data.</text>
</comment>
<accession>A0A934V5K9</accession>
<reference evidence="3" key="1">
    <citation type="submission" date="2021-01" db="EMBL/GenBank/DDBJ databases">
        <title>Modified the classification status of verrucomicrobia.</title>
        <authorList>
            <person name="Feng X."/>
        </authorList>
    </citation>
    <scope>NUCLEOTIDE SEQUENCE</scope>
    <source>
        <strain evidence="3">JCM 18052</strain>
    </source>
</reference>
<dbReference type="EMBL" id="JAENIK010000001">
    <property type="protein sequence ID" value="MBK1814057.1"/>
    <property type="molecule type" value="Genomic_DNA"/>
</dbReference>
<sequence length="259" mass="28346">MSISVINQLVRQCFNAYENKDRAAIESVLAPDFTFSSPVDDNIGREAYFERCWPNSEHIGKFELEPVLVEGDKAVVRYVGTAVDGSRFRNVEVFTIAGGKVRHVEVFFGADTAESVDGEEIRSVVAAWAEAVARKDVDGVLAHFTKDPVNFFMAPPLVADDPLGENLRDWFATFEGPLGHSVQQLRVSGGGSCAWAHGLIHLTGRKVEGEETDLWYRLTLGLVKEEAAWRIAHAHESVPFLMDGSERAATGLKPGGGEG</sequence>
<dbReference type="Proteomes" id="UP000600139">
    <property type="component" value="Unassembled WGS sequence"/>
</dbReference>
<evidence type="ECO:0000259" key="1">
    <source>
        <dbReference type="Pfam" id="PF12680"/>
    </source>
</evidence>
<protein>
    <submittedName>
        <fullName evidence="3">Nuclear transport factor 2 family protein</fullName>
    </submittedName>
</protein>
<dbReference type="AlphaFoldDB" id="A0A934V5K9"/>
<evidence type="ECO:0000313" key="4">
    <source>
        <dbReference type="Proteomes" id="UP000600139"/>
    </source>
</evidence>
<evidence type="ECO:0000259" key="2">
    <source>
        <dbReference type="Pfam" id="PF13474"/>
    </source>
</evidence>
<feature type="domain" description="SnoaL-like" evidence="1">
    <location>
        <begin position="10"/>
        <end position="103"/>
    </location>
</feature>
<dbReference type="Gene3D" id="3.10.450.50">
    <property type="match status" value="2"/>
</dbReference>
<proteinExistence type="predicted"/>
<gene>
    <name evidence="3" type="ORF">JIN84_00350</name>
</gene>
<dbReference type="Pfam" id="PF13474">
    <property type="entry name" value="SnoaL_3"/>
    <property type="match status" value="1"/>
</dbReference>
<dbReference type="InterPro" id="IPR037401">
    <property type="entry name" value="SnoaL-like"/>
</dbReference>
<dbReference type="Pfam" id="PF12680">
    <property type="entry name" value="SnoaL_2"/>
    <property type="match status" value="1"/>
</dbReference>